<evidence type="ECO:0000259" key="2">
    <source>
        <dbReference type="PROSITE" id="PS51462"/>
    </source>
</evidence>
<comment type="caution">
    <text evidence="3">The sequence shown here is derived from an EMBL/GenBank/DDBJ whole genome shotgun (WGS) entry which is preliminary data.</text>
</comment>
<feature type="domain" description="Nudix hydrolase" evidence="2">
    <location>
        <begin position="29"/>
        <end position="168"/>
    </location>
</feature>
<evidence type="ECO:0000313" key="3">
    <source>
        <dbReference type="EMBL" id="PRX54466.1"/>
    </source>
</evidence>
<dbReference type="Gene3D" id="3.90.79.10">
    <property type="entry name" value="Nucleoside Triphosphate Pyrophosphohydrolase"/>
    <property type="match status" value="1"/>
</dbReference>
<dbReference type="PROSITE" id="PS00893">
    <property type="entry name" value="NUDIX_BOX"/>
    <property type="match status" value="1"/>
</dbReference>
<accession>A0A2T0MAA4</accession>
<dbReference type="AlphaFoldDB" id="A0A2T0MAA4"/>
<keyword evidence="4" id="KW-1185">Reference proteome</keyword>
<dbReference type="GO" id="GO:0016853">
    <property type="term" value="F:isomerase activity"/>
    <property type="evidence" value="ECO:0007669"/>
    <property type="project" value="UniProtKB-KW"/>
</dbReference>
<dbReference type="EMBL" id="PVYX01000002">
    <property type="protein sequence ID" value="PRX54466.1"/>
    <property type="molecule type" value="Genomic_DNA"/>
</dbReference>
<evidence type="ECO:0000256" key="1">
    <source>
        <dbReference type="ARBA" id="ARBA00022801"/>
    </source>
</evidence>
<evidence type="ECO:0000313" key="4">
    <source>
        <dbReference type="Proteomes" id="UP000237640"/>
    </source>
</evidence>
<dbReference type="InterPro" id="IPR020084">
    <property type="entry name" value="NUDIX_hydrolase_CS"/>
</dbReference>
<dbReference type="InterPro" id="IPR000086">
    <property type="entry name" value="NUDIX_hydrolase_dom"/>
</dbReference>
<dbReference type="InterPro" id="IPR015797">
    <property type="entry name" value="NUDIX_hydrolase-like_dom_sf"/>
</dbReference>
<proteinExistence type="predicted"/>
<protein>
    <submittedName>
        <fullName evidence="3">Isopentenyldiphosphate isomerase</fullName>
    </submittedName>
</protein>
<dbReference type="SUPFAM" id="SSF55811">
    <property type="entry name" value="Nudix"/>
    <property type="match status" value="1"/>
</dbReference>
<keyword evidence="1" id="KW-0378">Hydrolase</keyword>
<dbReference type="PANTHER" id="PTHR10885">
    <property type="entry name" value="ISOPENTENYL-DIPHOSPHATE DELTA-ISOMERASE"/>
    <property type="match status" value="1"/>
</dbReference>
<name>A0A2T0MAA4_9FLAO</name>
<dbReference type="PANTHER" id="PTHR10885:SF0">
    <property type="entry name" value="ISOPENTENYL-DIPHOSPHATE DELTA-ISOMERASE"/>
    <property type="match status" value="1"/>
</dbReference>
<reference evidence="3 4" key="1">
    <citation type="submission" date="2018-03" db="EMBL/GenBank/DDBJ databases">
        <title>Genomic Encyclopedia of Archaeal and Bacterial Type Strains, Phase II (KMG-II): from individual species to whole genera.</title>
        <authorList>
            <person name="Goeker M."/>
        </authorList>
    </citation>
    <scope>NUCLEOTIDE SEQUENCE [LARGE SCALE GENOMIC DNA]</scope>
    <source>
        <strain evidence="3 4">DSM 25027</strain>
    </source>
</reference>
<dbReference type="GO" id="GO:0016787">
    <property type="term" value="F:hydrolase activity"/>
    <property type="evidence" value="ECO:0007669"/>
    <property type="project" value="UniProtKB-KW"/>
</dbReference>
<sequence length="179" mass="20890">MDEWVDILDAEGNPTGQSLLKSEAHRLGLYHPTVHIWCYDKNGFVLLQQRGRNKSSFPLKWDVSVAGHIGTGETISLGAVREVQEEIGVKISAELLEKIAVFKTEHQHAKNFLDREFNHTFLYHLSRQTPLQKQESEVERLEWFPLERFKQWVKTKHSDLVPNLNQRYEKVISEIESRL</sequence>
<gene>
    <name evidence="3" type="ORF">CLV81_2867</name>
</gene>
<keyword evidence="3" id="KW-0413">Isomerase</keyword>
<dbReference type="Pfam" id="PF00293">
    <property type="entry name" value="NUDIX"/>
    <property type="match status" value="1"/>
</dbReference>
<dbReference type="CDD" id="cd04692">
    <property type="entry name" value="NUDIX_Hydrolase"/>
    <property type="match status" value="1"/>
</dbReference>
<dbReference type="PROSITE" id="PS51462">
    <property type="entry name" value="NUDIX"/>
    <property type="match status" value="1"/>
</dbReference>
<dbReference type="OrthoDB" id="9786032at2"/>
<organism evidence="3 4">
    <name type="scientific">Flagellimonas meridianipacifica</name>
    <dbReference type="NCBI Taxonomy" id="1080225"/>
    <lineage>
        <taxon>Bacteria</taxon>
        <taxon>Pseudomonadati</taxon>
        <taxon>Bacteroidota</taxon>
        <taxon>Flavobacteriia</taxon>
        <taxon>Flavobacteriales</taxon>
        <taxon>Flavobacteriaceae</taxon>
        <taxon>Flagellimonas</taxon>
    </lineage>
</organism>
<dbReference type="Proteomes" id="UP000237640">
    <property type="component" value="Unassembled WGS sequence"/>
</dbReference>